<dbReference type="RefSeq" id="WP_271714796.1">
    <property type="nucleotide sequence ID" value="NZ_AP024169.1"/>
</dbReference>
<dbReference type="Pfam" id="PF19629">
    <property type="entry name" value="DUF6133"/>
    <property type="match status" value="1"/>
</dbReference>
<evidence type="ECO:0000256" key="1">
    <source>
        <dbReference type="SAM" id="Phobius"/>
    </source>
</evidence>
<reference evidence="2 3" key="1">
    <citation type="submission" date="2020-11" db="EMBL/GenBank/DDBJ databases">
        <title>Draft genome sequencing of a Lachnospiraceae strain isolated from anoxic soil subjected to BSD treatment.</title>
        <authorList>
            <person name="Uek A."/>
            <person name="Tonouchi A."/>
        </authorList>
    </citation>
    <scope>NUCLEOTIDE SEQUENCE [LARGE SCALE GENOMIC DNA]</scope>
    <source>
        <strain evidence="2 3">TB5</strain>
    </source>
</reference>
<dbReference type="EMBL" id="AP024169">
    <property type="protein sequence ID" value="BCN29525.1"/>
    <property type="molecule type" value="Genomic_DNA"/>
</dbReference>
<protein>
    <submittedName>
        <fullName evidence="2">Uncharacterized protein</fullName>
    </submittedName>
</protein>
<sequence length="79" mass="8757">MREYVNEKVIKGKIKAAKVVERVLEKLSEDSGNFIEEMAKYIIGIVLAALVLAGLYALVKTVVLPSISDKVKNLFNYTA</sequence>
<feature type="transmembrane region" description="Helical" evidence="1">
    <location>
        <begin position="38"/>
        <end position="59"/>
    </location>
</feature>
<evidence type="ECO:0000313" key="2">
    <source>
        <dbReference type="EMBL" id="BCN29525.1"/>
    </source>
</evidence>
<evidence type="ECO:0000313" key="3">
    <source>
        <dbReference type="Proteomes" id="UP000595897"/>
    </source>
</evidence>
<organism evidence="2 3">
    <name type="scientific">Anaeromicropila herbilytica</name>
    <dbReference type="NCBI Taxonomy" id="2785025"/>
    <lineage>
        <taxon>Bacteria</taxon>
        <taxon>Bacillati</taxon>
        <taxon>Bacillota</taxon>
        <taxon>Clostridia</taxon>
        <taxon>Lachnospirales</taxon>
        <taxon>Lachnospiraceae</taxon>
        <taxon>Anaeromicropila</taxon>
    </lineage>
</organism>
<keyword evidence="1" id="KW-0812">Transmembrane</keyword>
<dbReference type="Proteomes" id="UP000595897">
    <property type="component" value="Chromosome"/>
</dbReference>
<keyword evidence="3" id="KW-1185">Reference proteome</keyword>
<keyword evidence="1" id="KW-0472">Membrane</keyword>
<proteinExistence type="predicted"/>
<dbReference type="KEGG" id="ahb:bsdtb5_08200"/>
<keyword evidence="1" id="KW-1133">Transmembrane helix</keyword>
<gene>
    <name evidence="2" type="ORF">bsdtb5_08200</name>
</gene>
<name>A0A7R7EIW3_9FIRM</name>
<dbReference type="AlphaFoldDB" id="A0A7R7EIW3"/>
<accession>A0A7R7EIW3</accession>
<dbReference type="InterPro" id="IPR045765">
    <property type="entry name" value="DUF6133"/>
</dbReference>